<dbReference type="EMBL" id="BMMZ01000004">
    <property type="protein sequence ID" value="GGL63191.1"/>
    <property type="molecule type" value="Genomic_DNA"/>
</dbReference>
<reference evidence="2" key="2">
    <citation type="submission" date="2020-09" db="EMBL/GenBank/DDBJ databases">
        <authorList>
            <person name="Sun Q."/>
            <person name="Zhou Y."/>
        </authorList>
    </citation>
    <scope>NUCLEOTIDE SEQUENCE</scope>
    <source>
        <strain evidence="2">CGMCC 4.7306</strain>
    </source>
</reference>
<name>A0A917W3E5_9ACTN</name>
<organism evidence="2 3">
    <name type="scientific">Microlunatus endophyticus</name>
    <dbReference type="NCBI Taxonomy" id="1716077"/>
    <lineage>
        <taxon>Bacteria</taxon>
        <taxon>Bacillati</taxon>
        <taxon>Actinomycetota</taxon>
        <taxon>Actinomycetes</taxon>
        <taxon>Propionibacteriales</taxon>
        <taxon>Propionibacteriaceae</taxon>
        <taxon>Microlunatus</taxon>
    </lineage>
</organism>
<protein>
    <recommendedName>
        <fullName evidence="4">Secreted protein</fullName>
    </recommendedName>
</protein>
<sequence length="153" mass="16965">MKKAVIGIAMSILALVGVAVDAPAASAGTIQKHLPPGWQWTTRADCERGRLVGWHRLAGPYGTYQGRDYFYVRNNRLCVFTVDHLAGAHVIDLSFRTSHTGPYGWDLGNYNEYAGAARAPKNRCITVQGEVQVKHPRSTWDYSEKPFTRCIGS</sequence>
<evidence type="ECO:0000313" key="2">
    <source>
        <dbReference type="EMBL" id="GGL63191.1"/>
    </source>
</evidence>
<dbReference type="Proteomes" id="UP000613840">
    <property type="component" value="Unassembled WGS sequence"/>
</dbReference>
<proteinExistence type="predicted"/>
<evidence type="ECO:0000256" key="1">
    <source>
        <dbReference type="SAM" id="SignalP"/>
    </source>
</evidence>
<feature type="chain" id="PRO_5039651345" description="Secreted protein" evidence="1">
    <location>
        <begin position="28"/>
        <end position="153"/>
    </location>
</feature>
<evidence type="ECO:0008006" key="4">
    <source>
        <dbReference type="Google" id="ProtNLM"/>
    </source>
</evidence>
<dbReference type="AlphaFoldDB" id="A0A917W3E5"/>
<dbReference type="RefSeq" id="WP_188895370.1">
    <property type="nucleotide sequence ID" value="NZ_BMMZ01000004.1"/>
</dbReference>
<accession>A0A917W3E5</accession>
<comment type="caution">
    <text evidence="2">The sequence shown here is derived from an EMBL/GenBank/DDBJ whole genome shotgun (WGS) entry which is preliminary data.</text>
</comment>
<evidence type="ECO:0000313" key="3">
    <source>
        <dbReference type="Proteomes" id="UP000613840"/>
    </source>
</evidence>
<reference evidence="2" key="1">
    <citation type="journal article" date="2014" name="Int. J. Syst. Evol. Microbiol.">
        <title>Complete genome sequence of Corynebacterium casei LMG S-19264T (=DSM 44701T), isolated from a smear-ripened cheese.</title>
        <authorList>
            <consortium name="US DOE Joint Genome Institute (JGI-PGF)"/>
            <person name="Walter F."/>
            <person name="Albersmeier A."/>
            <person name="Kalinowski J."/>
            <person name="Ruckert C."/>
        </authorList>
    </citation>
    <scope>NUCLEOTIDE SEQUENCE</scope>
    <source>
        <strain evidence="2">CGMCC 4.7306</strain>
    </source>
</reference>
<gene>
    <name evidence="2" type="ORF">GCM10011575_22070</name>
</gene>
<feature type="signal peptide" evidence="1">
    <location>
        <begin position="1"/>
        <end position="27"/>
    </location>
</feature>
<keyword evidence="3" id="KW-1185">Reference proteome</keyword>
<keyword evidence="1" id="KW-0732">Signal</keyword>